<reference evidence="3" key="1">
    <citation type="journal article" date="2021" name="PeerJ">
        <title>Extensive microbial diversity within the chicken gut microbiome revealed by metagenomics and culture.</title>
        <authorList>
            <person name="Gilroy R."/>
            <person name="Ravi A."/>
            <person name="Getino M."/>
            <person name="Pursley I."/>
            <person name="Horton D.L."/>
            <person name="Alikhan N.F."/>
            <person name="Baker D."/>
            <person name="Gharbi K."/>
            <person name="Hall N."/>
            <person name="Watson M."/>
            <person name="Adriaenssens E.M."/>
            <person name="Foster-Nyarko E."/>
            <person name="Jarju S."/>
            <person name="Secka A."/>
            <person name="Antonio M."/>
            <person name="Oren A."/>
            <person name="Chaudhuri R.R."/>
            <person name="La Ragione R."/>
            <person name="Hildebrand F."/>
            <person name="Pallen M.J."/>
        </authorList>
    </citation>
    <scope>NUCLEOTIDE SEQUENCE</scope>
    <source>
        <strain evidence="3">ChiBcolR8-3208</strain>
    </source>
</reference>
<dbReference type="InterPro" id="IPR041698">
    <property type="entry name" value="Methyltransf_25"/>
</dbReference>
<evidence type="ECO:0000256" key="1">
    <source>
        <dbReference type="ARBA" id="ARBA00022679"/>
    </source>
</evidence>
<dbReference type="SUPFAM" id="SSF53335">
    <property type="entry name" value="S-adenosyl-L-methionine-dependent methyltransferases"/>
    <property type="match status" value="1"/>
</dbReference>
<keyword evidence="3" id="KW-0489">Methyltransferase</keyword>
<accession>A0A9D2RZI5</accession>
<dbReference type="InterPro" id="IPR029063">
    <property type="entry name" value="SAM-dependent_MTases_sf"/>
</dbReference>
<dbReference type="Gene3D" id="3.40.50.150">
    <property type="entry name" value="Vaccinia Virus protein VP39"/>
    <property type="match status" value="1"/>
</dbReference>
<sequence length="248" mass="28357">MRSYSVFAQYYDELTSNVEYPKRAEYLLELMERLGHAPGLTLDLACGTGSLTLELYKRGVDIYGIDGSVEMLSEARTKCAEAGADILFLCQNMLSIDLYGTVDTALCTLDSLNHLKNGEELQRVFEKVSFFMNPGGYFLFDMNTLYKHQVVLGNETYVYDMDHVYCVWQNRCHAGGKVDIQLDFFEPEGGLYARSTERFSERAYPVEEVLERLSKAGFGEVQVFDELTFNPPREDSQRLVFAAKKRER</sequence>
<feature type="domain" description="Methyltransferase" evidence="2">
    <location>
        <begin position="42"/>
        <end position="136"/>
    </location>
</feature>
<dbReference type="Gene3D" id="2.20.25.110">
    <property type="entry name" value="S-adenosyl-L-methionine-dependent methyltransferases"/>
    <property type="match status" value="1"/>
</dbReference>
<evidence type="ECO:0000313" key="4">
    <source>
        <dbReference type="Proteomes" id="UP000824214"/>
    </source>
</evidence>
<protein>
    <submittedName>
        <fullName evidence="3">Class I SAM-dependent methyltransferase</fullName>
    </submittedName>
</protein>
<comment type="caution">
    <text evidence="3">The sequence shown here is derived from an EMBL/GenBank/DDBJ whole genome shotgun (WGS) entry which is preliminary data.</text>
</comment>
<dbReference type="AlphaFoldDB" id="A0A9D2RZI5"/>
<dbReference type="Proteomes" id="UP000824214">
    <property type="component" value="Unassembled WGS sequence"/>
</dbReference>
<dbReference type="PANTHER" id="PTHR43861">
    <property type="entry name" value="TRANS-ACONITATE 2-METHYLTRANSFERASE-RELATED"/>
    <property type="match status" value="1"/>
</dbReference>
<dbReference type="GO" id="GO:0032259">
    <property type="term" value="P:methylation"/>
    <property type="evidence" value="ECO:0007669"/>
    <property type="project" value="UniProtKB-KW"/>
</dbReference>
<name>A0A9D2RZI5_9FIRM</name>
<organism evidence="3 4">
    <name type="scientific">Candidatus Acutalibacter ornithocaccae</name>
    <dbReference type="NCBI Taxonomy" id="2838416"/>
    <lineage>
        <taxon>Bacteria</taxon>
        <taxon>Bacillati</taxon>
        <taxon>Bacillota</taxon>
        <taxon>Clostridia</taxon>
        <taxon>Eubacteriales</taxon>
        <taxon>Acutalibacteraceae</taxon>
        <taxon>Acutalibacter</taxon>
    </lineage>
</organism>
<reference evidence="3" key="2">
    <citation type="submission" date="2021-04" db="EMBL/GenBank/DDBJ databases">
        <authorList>
            <person name="Gilroy R."/>
        </authorList>
    </citation>
    <scope>NUCLEOTIDE SEQUENCE</scope>
    <source>
        <strain evidence="3">ChiBcolR8-3208</strain>
    </source>
</reference>
<evidence type="ECO:0000259" key="2">
    <source>
        <dbReference type="Pfam" id="PF13649"/>
    </source>
</evidence>
<dbReference type="EMBL" id="DWXZ01000061">
    <property type="protein sequence ID" value="HJB37100.1"/>
    <property type="molecule type" value="Genomic_DNA"/>
</dbReference>
<evidence type="ECO:0000313" key="3">
    <source>
        <dbReference type="EMBL" id="HJB37100.1"/>
    </source>
</evidence>
<proteinExistence type="predicted"/>
<dbReference type="GO" id="GO:0008168">
    <property type="term" value="F:methyltransferase activity"/>
    <property type="evidence" value="ECO:0007669"/>
    <property type="project" value="UniProtKB-KW"/>
</dbReference>
<dbReference type="CDD" id="cd02440">
    <property type="entry name" value="AdoMet_MTases"/>
    <property type="match status" value="1"/>
</dbReference>
<dbReference type="Pfam" id="PF13649">
    <property type="entry name" value="Methyltransf_25"/>
    <property type="match status" value="1"/>
</dbReference>
<gene>
    <name evidence="3" type="ORF">H9942_03400</name>
</gene>
<keyword evidence="1" id="KW-0808">Transferase</keyword>